<dbReference type="GO" id="GO:0032259">
    <property type="term" value="P:methylation"/>
    <property type="evidence" value="ECO:0007669"/>
    <property type="project" value="UniProtKB-KW"/>
</dbReference>
<dbReference type="PANTHER" id="PTHR44943:SF8">
    <property type="entry name" value="TPR REPEAT-CONTAINING PROTEIN MJ0263"/>
    <property type="match status" value="1"/>
</dbReference>
<proteinExistence type="predicted"/>
<dbReference type="PROSITE" id="PS50293">
    <property type="entry name" value="TPR_REGION"/>
    <property type="match status" value="1"/>
</dbReference>
<keyword evidence="5" id="KW-0808">Transferase</keyword>
<dbReference type="RefSeq" id="WP_073612571.1">
    <property type="nucleotide sequence ID" value="NZ_FRFE01000004.1"/>
</dbReference>
<accession>A0A1M7Y1W6</accession>
<dbReference type="InterPro" id="IPR013216">
    <property type="entry name" value="Methyltransf_11"/>
</dbReference>
<dbReference type="AlphaFoldDB" id="A0A1M7Y1W6"/>
<keyword evidence="1" id="KW-0677">Repeat</keyword>
<keyword evidence="5" id="KW-0489">Methyltransferase</keyword>
<evidence type="ECO:0000313" key="5">
    <source>
        <dbReference type="EMBL" id="SHO45848.1"/>
    </source>
</evidence>
<dbReference type="SUPFAM" id="SSF53335">
    <property type="entry name" value="S-adenosyl-L-methionine-dependent methyltransferases"/>
    <property type="match status" value="1"/>
</dbReference>
<dbReference type="InterPro" id="IPR051685">
    <property type="entry name" value="Ycf3/AcsC/BcsC/TPR_MFPF"/>
</dbReference>
<dbReference type="InterPro" id="IPR011990">
    <property type="entry name" value="TPR-like_helical_dom_sf"/>
</dbReference>
<evidence type="ECO:0000256" key="2">
    <source>
        <dbReference type="ARBA" id="ARBA00022803"/>
    </source>
</evidence>
<dbReference type="STRING" id="1121416.SAMN02745220_01235"/>
<dbReference type="PANTHER" id="PTHR44943">
    <property type="entry name" value="CELLULOSE SYNTHASE OPERON PROTEIN C"/>
    <property type="match status" value="1"/>
</dbReference>
<keyword evidence="6" id="KW-1185">Reference proteome</keyword>
<dbReference type="Pfam" id="PF13174">
    <property type="entry name" value="TPR_6"/>
    <property type="match status" value="1"/>
</dbReference>
<organism evidence="5 6">
    <name type="scientific">Desulfopila aestuarii DSM 18488</name>
    <dbReference type="NCBI Taxonomy" id="1121416"/>
    <lineage>
        <taxon>Bacteria</taxon>
        <taxon>Pseudomonadati</taxon>
        <taxon>Thermodesulfobacteriota</taxon>
        <taxon>Desulfobulbia</taxon>
        <taxon>Desulfobulbales</taxon>
        <taxon>Desulfocapsaceae</taxon>
        <taxon>Desulfopila</taxon>
    </lineage>
</organism>
<feature type="repeat" description="TPR" evidence="3">
    <location>
        <begin position="45"/>
        <end position="78"/>
    </location>
</feature>
<dbReference type="EMBL" id="FRFE01000004">
    <property type="protein sequence ID" value="SHO45848.1"/>
    <property type="molecule type" value="Genomic_DNA"/>
</dbReference>
<feature type="repeat" description="TPR" evidence="3">
    <location>
        <begin position="147"/>
        <end position="180"/>
    </location>
</feature>
<dbReference type="Gene3D" id="1.25.40.10">
    <property type="entry name" value="Tetratricopeptide repeat domain"/>
    <property type="match status" value="1"/>
</dbReference>
<dbReference type="PROSITE" id="PS50005">
    <property type="entry name" value="TPR"/>
    <property type="match status" value="4"/>
</dbReference>
<evidence type="ECO:0000256" key="3">
    <source>
        <dbReference type="PROSITE-ProRule" id="PRU00339"/>
    </source>
</evidence>
<feature type="domain" description="Methyltransferase type 11" evidence="4">
    <location>
        <begin position="249"/>
        <end position="336"/>
    </location>
</feature>
<feature type="repeat" description="TPR" evidence="3">
    <location>
        <begin position="79"/>
        <end position="112"/>
    </location>
</feature>
<dbReference type="InterPro" id="IPR019734">
    <property type="entry name" value="TPR_rpt"/>
</dbReference>
<dbReference type="CDD" id="cd02440">
    <property type="entry name" value="AdoMet_MTases"/>
    <property type="match status" value="1"/>
</dbReference>
<dbReference type="OrthoDB" id="9809392at2"/>
<evidence type="ECO:0000259" key="4">
    <source>
        <dbReference type="Pfam" id="PF08241"/>
    </source>
</evidence>
<dbReference type="Proteomes" id="UP000184603">
    <property type="component" value="Unassembled WGS sequence"/>
</dbReference>
<dbReference type="SMART" id="SM00028">
    <property type="entry name" value="TPR"/>
    <property type="match status" value="4"/>
</dbReference>
<dbReference type="SUPFAM" id="SSF48452">
    <property type="entry name" value="TPR-like"/>
    <property type="match status" value="1"/>
</dbReference>
<keyword evidence="2 3" id="KW-0802">TPR repeat</keyword>
<feature type="repeat" description="TPR" evidence="3">
    <location>
        <begin position="113"/>
        <end position="146"/>
    </location>
</feature>
<evidence type="ECO:0000256" key="1">
    <source>
        <dbReference type="ARBA" id="ARBA00022737"/>
    </source>
</evidence>
<evidence type="ECO:0000313" key="6">
    <source>
        <dbReference type="Proteomes" id="UP000184603"/>
    </source>
</evidence>
<dbReference type="Pfam" id="PF13432">
    <property type="entry name" value="TPR_16"/>
    <property type="match status" value="1"/>
</dbReference>
<protein>
    <submittedName>
        <fullName evidence="5">Predicted methyltransferase, contains TPR repeat</fullName>
    </submittedName>
</protein>
<dbReference type="GO" id="GO:0008757">
    <property type="term" value="F:S-adenosylmethionine-dependent methyltransferase activity"/>
    <property type="evidence" value="ECO:0007669"/>
    <property type="project" value="InterPro"/>
</dbReference>
<name>A0A1M7Y1W6_9BACT</name>
<gene>
    <name evidence="5" type="ORF">SAMN02745220_01235</name>
</gene>
<dbReference type="Pfam" id="PF13176">
    <property type="entry name" value="TPR_7"/>
    <property type="match status" value="1"/>
</dbReference>
<reference evidence="5 6" key="1">
    <citation type="submission" date="2016-12" db="EMBL/GenBank/DDBJ databases">
        <authorList>
            <person name="Song W.-J."/>
            <person name="Kurnit D.M."/>
        </authorList>
    </citation>
    <scope>NUCLEOTIDE SEQUENCE [LARGE SCALE GENOMIC DNA]</scope>
    <source>
        <strain evidence="5 6">DSM 18488</strain>
    </source>
</reference>
<dbReference type="Pfam" id="PF08241">
    <property type="entry name" value="Methyltransf_11"/>
    <property type="match status" value="1"/>
</dbReference>
<dbReference type="Gene3D" id="3.40.50.150">
    <property type="entry name" value="Vaccinia Virus protein VP39"/>
    <property type="match status" value="1"/>
</dbReference>
<dbReference type="InterPro" id="IPR029063">
    <property type="entry name" value="SAM-dependent_MTases_sf"/>
</dbReference>
<sequence length="412" mass="46776">MHQSPPLTPEELNDLFQQACKDHQQGHLAEAKSGYMTLLEYVDAPLLHYNMGLVHFELHDFQDALSSFAKAHAGNPFDSDTLFNLALCQRECGLFDDACTSYHKLIDIEPDHVDAIYNLASCYRATRQDEMAINQYRQLLQQQPEHQSALSNLAYMYQLTGDTENAIRYYRRLLELDPERESARHMLAALLGDTFDAPSESYVRDLFDSYSDHYEQSLVVNLEYHVPLSLREVLVNLPDCPQHFNEGIDLGCGTGLSGESFRDIVEHLDGVDLSAKMIAIAEKKNIYRDLYVDNIATALTRIDRQYDFVLAADVFGYLGDLAPIIMEVSGKTEPDTIFCGSIEAGDIAPFNLQPSGRIAHSPEYFLELVKKHGWSVLQFSPTQLRRERDGWIKGFIWILQKQKEGNAISVKN</sequence>